<evidence type="ECO:0000313" key="6">
    <source>
        <dbReference type="Proteomes" id="UP000319976"/>
    </source>
</evidence>
<accession>A0A517T8J9</accession>
<evidence type="ECO:0000313" key="5">
    <source>
        <dbReference type="EMBL" id="QDT64712.1"/>
    </source>
</evidence>
<evidence type="ECO:0000256" key="2">
    <source>
        <dbReference type="ARBA" id="ARBA00023082"/>
    </source>
</evidence>
<sequence>MKRFTEEIATQGLGDIGSRKQRFGVALEGAYDRIFACVLTLIPYRNDAEDVVQETCSILWEKFDEFDPDRDFVRWSCGIAYRQARNFLRKKYRQKGLCLSESVAHKVEKMRTGSSELLELRREKLLECLQDFREDDQMFLHEIYSGQTTVVKYAKHHRLRLGSLYVKLDRLRKRLLDCILRKMMKEHE</sequence>
<feature type="domain" description="RNA polymerase sigma-70 region 2" evidence="4">
    <location>
        <begin position="32"/>
        <end position="93"/>
    </location>
</feature>
<dbReference type="GO" id="GO:0006352">
    <property type="term" value="P:DNA-templated transcription initiation"/>
    <property type="evidence" value="ECO:0007669"/>
    <property type="project" value="InterPro"/>
</dbReference>
<dbReference type="InterPro" id="IPR039425">
    <property type="entry name" value="RNA_pol_sigma-70-like"/>
</dbReference>
<dbReference type="SUPFAM" id="SSF88946">
    <property type="entry name" value="Sigma2 domain of RNA polymerase sigma factors"/>
    <property type="match status" value="1"/>
</dbReference>
<dbReference type="RefSeq" id="WP_145262113.1">
    <property type="nucleotide sequence ID" value="NZ_CP036316.1"/>
</dbReference>
<keyword evidence="6" id="KW-1185">Reference proteome</keyword>
<dbReference type="Proteomes" id="UP000319976">
    <property type="component" value="Chromosome"/>
</dbReference>
<dbReference type="KEGG" id="chya:V22_19530"/>
<dbReference type="OrthoDB" id="6383365at2"/>
<dbReference type="InterPro" id="IPR013325">
    <property type="entry name" value="RNA_pol_sigma_r2"/>
</dbReference>
<evidence type="ECO:0000256" key="3">
    <source>
        <dbReference type="ARBA" id="ARBA00023163"/>
    </source>
</evidence>
<keyword evidence="3" id="KW-0804">Transcription</keyword>
<protein>
    <submittedName>
        <fullName evidence="5">RNA polymerase sigma factor</fullName>
    </submittedName>
</protein>
<dbReference type="AlphaFoldDB" id="A0A517T8J9"/>
<dbReference type="Pfam" id="PF04542">
    <property type="entry name" value="Sigma70_r2"/>
    <property type="match status" value="1"/>
</dbReference>
<gene>
    <name evidence="5" type="ORF">V22_19530</name>
</gene>
<dbReference type="InterPro" id="IPR014284">
    <property type="entry name" value="RNA_pol_sigma-70_dom"/>
</dbReference>
<dbReference type="PANTHER" id="PTHR43133:SF51">
    <property type="entry name" value="RNA POLYMERASE SIGMA FACTOR"/>
    <property type="match status" value="1"/>
</dbReference>
<dbReference type="InterPro" id="IPR007627">
    <property type="entry name" value="RNA_pol_sigma70_r2"/>
</dbReference>
<dbReference type="GO" id="GO:0016987">
    <property type="term" value="F:sigma factor activity"/>
    <property type="evidence" value="ECO:0007669"/>
    <property type="project" value="UniProtKB-KW"/>
</dbReference>
<reference evidence="5 6" key="1">
    <citation type="submission" date="2019-02" db="EMBL/GenBank/DDBJ databases">
        <title>Deep-cultivation of Planctomycetes and their phenomic and genomic characterization uncovers novel biology.</title>
        <authorList>
            <person name="Wiegand S."/>
            <person name="Jogler M."/>
            <person name="Boedeker C."/>
            <person name="Pinto D."/>
            <person name="Vollmers J."/>
            <person name="Rivas-Marin E."/>
            <person name="Kohn T."/>
            <person name="Peeters S.H."/>
            <person name="Heuer A."/>
            <person name="Rast P."/>
            <person name="Oberbeckmann S."/>
            <person name="Bunk B."/>
            <person name="Jeske O."/>
            <person name="Meyerdierks A."/>
            <person name="Storesund J.E."/>
            <person name="Kallscheuer N."/>
            <person name="Luecker S."/>
            <person name="Lage O.M."/>
            <person name="Pohl T."/>
            <person name="Merkel B.J."/>
            <person name="Hornburger P."/>
            <person name="Mueller R.-W."/>
            <person name="Bruemmer F."/>
            <person name="Labrenz M."/>
            <person name="Spormann A.M."/>
            <person name="Op den Camp H."/>
            <person name="Overmann J."/>
            <person name="Amann R."/>
            <person name="Jetten M.S.M."/>
            <person name="Mascher T."/>
            <person name="Medema M.H."/>
            <person name="Devos D.P."/>
            <person name="Kaster A.-K."/>
            <person name="Ovreas L."/>
            <person name="Rohde M."/>
            <person name="Galperin M.Y."/>
            <person name="Jogler C."/>
        </authorList>
    </citation>
    <scope>NUCLEOTIDE SEQUENCE [LARGE SCALE GENOMIC DNA]</scope>
    <source>
        <strain evidence="5 6">V22</strain>
    </source>
</reference>
<keyword evidence="2" id="KW-0731">Sigma factor</keyword>
<dbReference type="PANTHER" id="PTHR43133">
    <property type="entry name" value="RNA POLYMERASE ECF-TYPE SIGMA FACTO"/>
    <property type="match status" value="1"/>
</dbReference>
<proteinExistence type="predicted"/>
<dbReference type="Gene3D" id="1.10.1740.10">
    <property type="match status" value="1"/>
</dbReference>
<dbReference type="EMBL" id="CP036316">
    <property type="protein sequence ID" value="QDT64712.1"/>
    <property type="molecule type" value="Genomic_DNA"/>
</dbReference>
<keyword evidence="1" id="KW-0805">Transcription regulation</keyword>
<dbReference type="NCBIfam" id="TIGR02937">
    <property type="entry name" value="sigma70-ECF"/>
    <property type="match status" value="1"/>
</dbReference>
<name>A0A517T8J9_9PLAN</name>
<evidence type="ECO:0000259" key="4">
    <source>
        <dbReference type="Pfam" id="PF04542"/>
    </source>
</evidence>
<organism evidence="5 6">
    <name type="scientific">Calycomorphotria hydatis</name>
    <dbReference type="NCBI Taxonomy" id="2528027"/>
    <lineage>
        <taxon>Bacteria</taxon>
        <taxon>Pseudomonadati</taxon>
        <taxon>Planctomycetota</taxon>
        <taxon>Planctomycetia</taxon>
        <taxon>Planctomycetales</taxon>
        <taxon>Planctomycetaceae</taxon>
        <taxon>Calycomorphotria</taxon>
    </lineage>
</organism>
<evidence type="ECO:0000256" key="1">
    <source>
        <dbReference type="ARBA" id="ARBA00023015"/>
    </source>
</evidence>